<organism evidence="2 3">
    <name type="scientific">Polyplax serrata</name>
    <name type="common">Common mouse louse</name>
    <dbReference type="NCBI Taxonomy" id="468196"/>
    <lineage>
        <taxon>Eukaryota</taxon>
        <taxon>Metazoa</taxon>
        <taxon>Ecdysozoa</taxon>
        <taxon>Arthropoda</taxon>
        <taxon>Hexapoda</taxon>
        <taxon>Insecta</taxon>
        <taxon>Pterygota</taxon>
        <taxon>Neoptera</taxon>
        <taxon>Paraneoptera</taxon>
        <taxon>Psocodea</taxon>
        <taxon>Troctomorpha</taxon>
        <taxon>Phthiraptera</taxon>
        <taxon>Anoplura</taxon>
        <taxon>Polyplacidae</taxon>
        <taxon>Polyplax</taxon>
    </lineage>
</organism>
<feature type="compositionally biased region" description="Basic residues" evidence="1">
    <location>
        <begin position="197"/>
        <end position="210"/>
    </location>
</feature>
<feature type="compositionally biased region" description="Polar residues" evidence="1">
    <location>
        <begin position="285"/>
        <end position="296"/>
    </location>
</feature>
<accession>A0ABR1BAR5</accession>
<evidence type="ECO:0000256" key="1">
    <source>
        <dbReference type="SAM" id="MobiDB-lite"/>
    </source>
</evidence>
<feature type="region of interest" description="Disordered" evidence="1">
    <location>
        <begin position="276"/>
        <end position="297"/>
    </location>
</feature>
<feature type="compositionally biased region" description="Polar residues" evidence="1">
    <location>
        <begin position="211"/>
        <end position="220"/>
    </location>
</feature>
<protein>
    <submittedName>
        <fullName evidence="2">Uncharacterized protein</fullName>
    </submittedName>
</protein>
<proteinExistence type="predicted"/>
<evidence type="ECO:0000313" key="2">
    <source>
        <dbReference type="EMBL" id="KAK6640548.1"/>
    </source>
</evidence>
<reference evidence="2 3" key="1">
    <citation type="submission" date="2023-09" db="EMBL/GenBank/DDBJ databases">
        <title>Genomes of two closely related lineages of the louse Polyplax serrata with different host specificities.</title>
        <authorList>
            <person name="Martinu J."/>
            <person name="Tarabai H."/>
            <person name="Stefka J."/>
            <person name="Hypsa V."/>
        </authorList>
    </citation>
    <scope>NUCLEOTIDE SEQUENCE [LARGE SCALE GENOMIC DNA]</scope>
    <source>
        <strain evidence="2">98ZLc_SE</strain>
    </source>
</reference>
<feature type="region of interest" description="Disordered" evidence="1">
    <location>
        <begin position="393"/>
        <end position="428"/>
    </location>
</feature>
<dbReference type="EMBL" id="JAWJWF010000001">
    <property type="protein sequence ID" value="KAK6640548.1"/>
    <property type="molecule type" value="Genomic_DNA"/>
</dbReference>
<evidence type="ECO:0000313" key="3">
    <source>
        <dbReference type="Proteomes" id="UP001359485"/>
    </source>
</evidence>
<keyword evidence="3" id="KW-1185">Reference proteome</keyword>
<dbReference type="Proteomes" id="UP001359485">
    <property type="component" value="Unassembled WGS sequence"/>
</dbReference>
<gene>
    <name evidence="2" type="ORF">RUM44_012244</name>
</gene>
<sequence length="428" mass="48508">MGSQQFQREYISYLQDRNSDLLRKLNQMKENYEKKIFSNTFNNQNFNVEEIVSVCTALPKEIDEFFEKMTEAMNALQSLLIKKSEMVQLANKLTLTLKNNCTKSNSNFPSEDKKSGTVKVSPMIRGHVISTEPRICLNRVSNERPPMLELHELSPIVETSPFSDASLTRSNSRNDPMLTFDHVDDIIMNIENKGTPKIRLRPSLKAKQQMKKSTSPLRVSNENKDTNAEENNAESDPLEGPSWLYNPLSTPKVQSPTLSNSFVNIRRRRQRFSDAFNKKIKPEQSEGNEQKSNGTLPVSIIETKQAEKSNDREVMLCVSSLPSNVRSSSTSSPEYIAGTPVKEGCRLISPNRILRKEPVVALVDCMLDDDLKETIEFKSDRSCIIKSRNVVKSEGSLGSNTSQEGRKRRKAAPTNLMEPKLSTKLRRD</sequence>
<name>A0ABR1BAR5_POLSC</name>
<feature type="region of interest" description="Disordered" evidence="1">
    <location>
        <begin position="197"/>
        <end position="251"/>
    </location>
</feature>
<comment type="caution">
    <text evidence="2">The sequence shown here is derived from an EMBL/GenBank/DDBJ whole genome shotgun (WGS) entry which is preliminary data.</text>
</comment>